<dbReference type="EMBL" id="MKKU01000545">
    <property type="protein sequence ID" value="RNF08159.1"/>
    <property type="molecule type" value="Genomic_DNA"/>
</dbReference>
<sequence>MFYSSSLARPQAYRTTRYTYMRELPCRRILMSRSVLVVLCEFRLQEKKRNGRSSAPWLGAFACGAPRVRVAAPLAKARRGAVAGFLAGGLAGAARLMHAVLPSRAARPVLPRQGGAHRHAGRKAAAPRGRPPPEKPPVCGICFPVSLFGSPAAGGGGAARLLEWGIGR</sequence>
<feature type="region of interest" description="Disordered" evidence="1">
    <location>
        <begin position="108"/>
        <end position="134"/>
    </location>
</feature>
<keyword evidence="3" id="KW-1185">Reference proteome</keyword>
<dbReference type="Proteomes" id="UP000284403">
    <property type="component" value="Unassembled WGS sequence"/>
</dbReference>
<protein>
    <submittedName>
        <fullName evidence="2">Uncharacterized protein</fullName>
    </submittedName>
</protein>
<gene>
    <name evidence="2" type="ORF">Tco025E_07269</name>
</gene>
<dbReference type="GeneID" id="40320880"/>
<evidence type="ECO:0000313" key="2">
    <source>
        <dbReference type="EMBL" id="RNF08159.1"/>
    </source>
</evidence>
<dbReference type="RefSeq" id="XP_029225794.1">
    <property type="nucleotide sequence ID" value="XM_029374135.1"/>
</dbReference>
<reference evidence="2 3" key="1">
    <citation type="journal article" date="2018" name="BMC Genomics">
        <title>Genomic comparison of Trypanosoma conorhini and Trypanosoma rangeli to Trypanosoma cruzi strains of high and low virulence.</title>
        <authorList>
            <person name="Bradwell K.R."/>
            <person name="Koparde V.N."/>
            <person name="Matveyev A.V."/>
            <person name="Serrano M.G."/>
            <person name="Alves J.M."/>
            <person name="Parikh H."/>
            <person name="Huang B."/>
            <person name="Lee V."/>
            <person name="Espinosa-Alvarez O."/>
            <person name="Ortiz P.A."/>
            <person name="Costa-Martins A.G."/>
            <person name="Teixeira M.M."/>
            <person name="Buck G.A."/>
        </authorList>
    </citation>
    <scope>NUCLEOTIDE SEQUENCE [LARGE SCALE GENOMIC DNA]</scope>
    <source>
        <strain evidence="2 3">025E</strain>
    </source>
</reference>
<organism evidence="2 3">
    <name type="scientific">Trypanosoma conorhini</name>
    <dbReference type="NCBI Taxonomy" id="83891"/>
    <lineage>
        <taxon>Eukaryota</taxon>
        <taxon>Discoba</taxon>
        <taxon>Euglenozoa</taxon>
        <taxon>Kinetoplastea</taxon>
        <taxon>Metakinetoplastina</taxon>
        <taxon>Trypanosomatida</taxon>
        <taxon>Trypanosomatidae</taxon>
        <taxon>Trypanosoma</taxon>
    </lineage>
</organism>
<proteinExistence type="predicted"/>
<dbReference type="AlphaFoldDB" id="A0A422NRW5"/>
<evidence type="ECO:0000313" key="3">
    <source>
        <dbReference type="Proteomes" id="UP000284403"/>
    </source>
</evidence>
<evidence type="ECO:0000256" key="1">
    <source>
        <dbReference type="SAM" id="MobiDB-lite"/>
    </source>
</evidence>
<accession>A0A422NRW5</accession>
<comment type="caution">
    <text evidence="2">The sequence shown here is derived from an EMBL/GenBank/DDBJ whole genome shotgun (WGS) entry which is preliminary data.</text>
</comment>
<name>A0A422NRW5_9TRYP</name>